<name>A0ABM9MU37_9LACO</name>
<keyword evidence="1" id="KW-1133">Transmembrane helix</keyword>
<organism evidence="2 3">
    <name type="scientific">Fructobacillus tropaeoli</name>
    <dbReference type="NCBI Taxonomy" id="709323"/>
    <lineage>
        <taxon>Bacteria</taxon>
        <taxon>Bacillati</taxon>
        <taxon>Bacillota</taxon>
        <taxon>Bacilli</taxon>
        <taxon>Lactobacillales</taxon>
        <taxon>Lactobacillaceae</taxon>
        <taxon>Fructobacillus</taxon>
    </lineage>
</organism>
<evidence type="ECO:0008006" key="4">
    <source>
        <dbReference type="Google" id="ProtNLM"/>
    </source>
</evidence>
<sequence>MFKRFLSKPWVTFIVRTLAYFLIILALIYLYGYSGVTGGHFIYNEF</sequence>
<dbReference type="Pfam" id="PF12459">
    <property type="entry name" value="DltX"/>
    <property type="match status" value="1"/>
</dbReference>
<reference evidence="2 3" key="1">
    <citation type="submission" date="2023-10" db="EMBL/GenBank/DDBJ databases">
        <authorList>
            <person name="Botero Cardona J."/>
        </authorList>
    </citation>
    <scope>NUCLEOTIDE SEQUENCE [LARGE SCALE GENOMIC DNA]</scope>
    <source>
        <strain evidence="2 3">R-53137</strain>
    </source>
</reference>
<accession>A0ABM9MU37</accession>
<keyword evidence="3" id="KW-1185">Reference proteome</keyword>
<comment type="caution">
    <text evidence="2">The sequence shown here is derived from an EMBL/GenBank/DDBJ whole genome shotgun (WGS) entry which is preliminary data.</text>
</comment>
<evidence type="ECO:0000256" key="1">
    <source>
        <dbReference type="SAM" id="Phobius"/>
    </source>
</evidence>
<protein>
    <recommendedName>
        <fullName evidence="4">D-Ala-teichoic acid biosynthesis protein</fullName>
    </recommendedName>
</protein>
<feature type="transmembrane region" description="Helical" evidence="1">
    <location>
        <begin position="12"/>
        <end position="31"/>
    </location>
</feature>
<keyword evidence="1" id="KW-0812">Transmembrane</keyword>
<proteinExistence type="predicted"/>
<dbReference type="Proteomes" id="UP001314262">
    <property type="component" value="Unassembled WGS sequence"/>
</dbReference>
<evidence type="ECO:0000313" key="3">
    <source>
        <dbReference type="Proteomes" id="UP001314262"/>
    </source>
</evidence>
<keyword evidence="1" id="KW-0472">Membrane</keyword>
<dbReference type="InterPro" id="IPR021008">
    <property type="entry name" value="DltX"/>
</dbReference>
<dbReference type="RefSeq" id="WP_047974720.1">
    <property type="nucleotide sequence ID" value="NZ_CAUZLQ010000006.1"/>
</dbReference>
<gene>
    <name evidence="2" type="ORF">R53137_KAKDMLNK_00777</name>
</gene>
<dbReference type="EMBL" id="CAUZLT010000003">
    <property type="protein sequence ID" value="CAK1240166.1"/>
    <property type="molecule type" value="Genomic_DNA"/>
</dbReference>
<evidence type="ECO:0000313" key="2">
    <source>
        <dbReference type="EMBL" id="CAK1240166.1"/>
    </source>
</evidence>